<gene>
    <name evidence="2" type="ORF">BD410DRAFT_843489</name>
</gene>
<protein>
    <submittedName>
        <fullName evidence="2">Uncharacterized protein</fullName>
    </submittedName>
</protein>
<name>A0A4Y7PSS4_9AGAM</name>
<proteinExistence type="predicted"/>
<dbReference type="AlphaFoldDB" id="A0A4Y7PSS4"/>
<dbReference type="EMBL" id="ML170219">
    <property type="protein sequence ID" value="TDL17560.1"/>
    <property type="molecule type" value="Genomic_DNA"/>
</dbReference>
<feature type="region of interest" description="Disordered" evidence="1">
    <location>
        <begin position="59"/>
        <end position="83"/>
    </location>
</feature>
<evidence type="ECO:0000313" key="2">
    <source>
        <dbReference type="EMBL" id="TDL17560.1"/>
    </source>
</evidence>
<organism evidence="2 3">
    <name type="scientific">Rickenella mellea</name>
    <dbReference type="NCBI Taxonomy" id="50990"/>
    <lineage>
        <taxon>Eukaryota</taxon>
        <taxon>Fungi</taxon>
        <taxon>Dikarya</taxon>
        <taxon>Basidiomycota</taxon>
        <taxon>Agaricomycotina</taxon>
        <taxon>Agaricomycetes</taxon>
        <taxon>Hymenochaetales</taxon>
        <taxon>Rickenellaceae</taxon>
        <taxon>Rickenella</taxon>
    </lineage>
</organism>
<evidence type="ECO:0000313" key="3">
    <source>
        <dbReference type="Proteomes" id="UP000294933"/>
    </source>
</evidence>
<dbReference type="VEuPathDB" id="FungiDB:BD410DRAFT_843489"/>
<sequence>MNKDLPRLVRCFPAEAPLGAIDVRATVGRCHHLDELSLHSDEPLRKEMAAKLMMGDELGAQSDQVGKDEEPESASDKEISRDSSGVFSRVATTTLRLPGSMSGWWLIFETLQVQYGKIKGGLECLYLPFIIIINIVFEPDAPSYMLPQAPRQCR</sequence>
<keyword evidence="3" id="KW-1185">Reference proteome</keyword>
<accession>A0A4Y7PSS4</accession>
<reference evidence="2 3" key="1">
    <citation type="submission" date="2018-06" db="EMBL/GenBank/DDBJ databases">
        <title>A transcriptomic atlas of mushroom development highlights an independent origin of complex multicellularity.</title>
        <authorList>
            <consortium name="DOE Joint Genome Institute"/>
            <person name="Krizsan K."/>
            <person name="Almasi E."/>
            <person name="Merenyi Z."/>
            <person name="Sahu N."/>
            <person name="Viragh M."/>
            <person name="Koszo T."/>
            <person name="Mondo S."/>
            <person name="Kiss B."/>
            <person name="Balint B."/>
            <person name="Kues U."/>
            <person name="Barry K."/>
            <person name="Hegedus J.C."/>
            <person name="Henrissat B."/>
            <person name="Johnson J."/>
            <person name="Lipzen A."/>
            <person name="Ohm R."/>
            <person name="Nagy I."/>
            <person name="Pangilinan J."/>
            <person name="Yan J."/>
            <person name="Xiong Y."/>
            <person name="Grigoriev I.V."/>
            <person name="Hibbett D.S."/>
            <person name="Nagy L.G."/>
        </authorList>
    </citation>
    <scope>NUCLEOTIDE SEQUENCE [LARGE SCALE GENOMIC DNA]</scope>
    <source>
        <strain evidence="2 3">SZMC22713</strain>
    </source>
</reference>
<evidence type="ECO:0000256" key="1">
    <source>
        <dbReference type="SAM" id="MobiDB-lite"/>
    </source>
</evidence>
<dbReference type="Proteomes" id="UP000294933">
    <property type="component" value="Unassembled WGS sequence"/>
</dbReference>